<keyword evidence="9 10" id="KW-0472">Membrane</keyword>
<evidence type="ECO:0000256" key="10">
    <source>
        <dbReference type="RuleBase" id="RU362022"/>
    </source>
</evidence>
<evidence type="ECO:0000313" key="11">
    <source>
        <dbReference type="EMBL" id="KAK9831864.1"/>
    </source>
</evidence>
<sequence>MMNCLSCFMASLAFFHISEFLLAWVYMRQDWSRKSLLLSRPYSAAMACAVAEYLLEGRLLPGLKRKGQGVACLGLAVVVCGEAVRKTAMVTAKGNFTHALQFQRREGHVLVTHGIYRYMRHPGYAGWLLWVVGTQALLVNPFCLLAFPIVAWRFFRTRVEVEEQQLRSFFGPAYLAYAQRVPSGLPFIP</sequence>
<dbReference type="PANTHER" id="PTHR12714:SF9">
    <property type="entry name" value="PROTEIN-S-ISOPRENYLCYSTEINE O-METHYLTRANSFERASE"/>
    <property type="match status" value="1"/>
</dbReference>
<accession>A0AAW1RDP8</accession>
<evidence type="ECO:0000256" key="7">
    <source>
        <dbReference type="ARBA" id="ARBA00022692"/>
    </source>
</evidence>
<keyword evidence="8 10" id="KW-1133">Transmembrane helix</keyword>
<keyword evidence="12" id="KW-1185">Reference proteome</keyword>
<evidence type="ECO:0000256" key="3">
    <source>
        <dbReference type="ARBA" id="ARBA00012151"/>
    </source>
</evidence>
<protein>
    <recommendedName>
        <fullName evidence="3 10">Protein-S-isoprenylcysteine O-methyltransferase</fullName>
        <ecNumber evidence="3 10">2.1.1.100</ecNumber>
    </recommendedName>
</protein>
<comment type="subcellular location">
    <subcellularLocation>
        <location evidence="10">Endoplasmic reticulum membrane</location>
        <topology evidence="10">Multi-pass membrane protein</topology>
    </subcellularLocation>
    <subcellularLocation>
        <location evidence="1">Membrane</location>
        <topology evidence="1">Multi-pass membrane protein</topology>
    </subcellularLocation>
</comment>
<dbReference type="EC" id="2.1.1.100" evidence="3 10"/>
<dbReference type="Pfam" id="PF04140">
    <property type="entry name" value="ICMT"/>
    <property type="match status" value="1"/>
</dbReference>
<evidence type="ECO:0000256" key="1">
    <source>
        <dbReference type="ARBA" id="ARBA00004141"/>
    </source>
</evidence>
<keyword evidence="6 10" id="KW-0949">S-adenosyl-L-methionine</keyword>
<dbReference type="GO" id="GO:0005789">
    <property type="term" value="C:endoplasmic reticulum membrane"/>
    <property type="evidence" value="ECO:0007669"/>
    <property type="project" value="UniProtKB-SubCell"/>
</dbReference>
<feature type="transmembrane region" description="Helical" evidence="10">
    <location>
        <begin position="127"/>
        <end position="150"/>
    </location>
</feature>
<comment type="cofactor">
    <cofactor evidence="10">
        <name>Zn(2+)</name>
        <dbReference type="ChEBI" id="CHEBI:29105"/>
    </cofactor>
    <text evidence="10">Divalent metal cations. Probably Zn(2+).</text>
</comment>
<dbReference type="GO" id="GO:0004671">
    <property type="term" value="F:protein C-terminal S-isoprenylcysteine carboxyl O-methyltransferase activity"/>
    <property type="evidence" value="ECO:0007669"/>
    <property type="project" value="UniProtKB-EC"/>
</dbReference>
<comment type="catalytic activity">
    <reaction evidence="10">
        <text>[protein]-C-terminal S-[(2E,6E)-farnesyl]-L-cysteine + S-adenosyl-L-methionine = [protein]-C-terminal S-[(2E,6E)-farnesyl]-L-cysteine methyl ester + S-adenosyl-L-homocysteine</text>
        <dbReference type="Rhea" id="RHEA:21672"/>
        <dbReference type="Rhea" id="RHEA-COMP:12125"/>
        <dbReference type="Rhea" id="RHEA-COMP:12126"/>
        <dbReference type="ChEBI" id="CHEBI:57856"/>
        <dbReference type="ChEBI" id="CHEBI:59789"/>
        <dbReference type="ChEBI" id="CHEBI:90510"/>
        <dbReference type="ChEBI" id="CHEBI:90511"/>
        <dbReference type="EC" id="2.1.1.100"/>
    </reaction>
</comment>
<comment type="caution">
    <text evidence="10">Lacks conserved residue(s) required for the propagation of feature annotation.</text>
</comment>
<name>A0AAW1RDP8_9CHLO</name>
<dbReference type="EMBL" id="JALJOU010000044">
    <property type="protein sequence ID" value="KAK9831864.1"/>
    <property type="molecule type" value="Genomic_DNA"/>
</dbReference>
<comment type="similarity">
    <text evidence="2 10">Belongs to the class VI-like SAM-binding methyltransferase superfamily. Isoprenylcysteine carboxyl methyltransferase family.</text>
</comment>
<keyword evidence="10" id="KW-0256">Endoplasmic reticulum</keyword>
<dbReference type="Proteomes" id="UP001445335">
    <property type="component" value="Unassembled WGS sequence"/>
</dbReference>
<reference evidence="11 12" key="1">
    <citation type="journal article" date="2024" name="Nat. Commun.">
        <title>Phylogenomics reveals the evolutionary origins of lichenization in chlorophyte algae.</title>
        <authorList>
            <person name="Puginier C."/>
            <person name="Libourel C."/>
            <person name="Otte J."/>
            <person name="Skaloud P."/>
            <person name="Haon M."/>
            <person name="Grisel S."/>
            <person name="Petersen M."/>
            <person name="Berrin J.G."/>
            <person name="Delaux P.M."/>
            <person name="Dal Grande F."/>
            <person name="Keller J."/>
        </authorList>
    </citation>
    <scope>NUCLEOTIDE SEQUENCE [LARGE SCALE GENOMIC DNA]</scope>
    <source>
        <strain evidence="11 12">SAG 245.80</strain>
    </source>
</reference>
<keyword evidence="5" id="KW-0808">Transferase</keyword>
<dbReference type="PROSITE" id="PS51564">
    <property type="entry name" value="SAM_ICMT"/>
    <property type="match status" value="1"/>
</dbReference>
<evidence type="ECO:0000256" key="4">
    <source>
        <dbReference type="ARBA" id="ARBA00022603"/>
    </source>
</evidence>
<evidence type="ECO:0000256" key="5">
    <source>
        <dbReference type="ARBA" id="ARBA00022679"/>
    </source>
</evidence>
<comment type="caution">
    <text evidence="11">The sequence shown here is derived from an EMBL/GenBank/DDBJ whole genome shotgun (WGS) entry which is preliminary data.</text>
</comment>
<evidence type="ECO:0000256" key="6">
    <source>
        <dbReference type="ARBA" id="ARBA00022691"/>
    </source>
</evidence>
<evidence type="ECO:0000256" key="9">
    <source>
        <dbReference type="ARBA" id="ARBA00023136"/>
    </source>
</evidence>
<dbReference type="GO" id="GO:0032259">
    <property type="term" value="P:methylation"/>
    <property type="evidence" value="ECO:0007669"/>
    <property type="project" value="UniProtKB-KW"/>
</dbReference>
<dbReference type="Gene3D" id="1.20.120.1630">
    <property type="match status" value="1"/>
</dbReference>
<proteinExistence type="inferred from homology"/>
<keyword evidence="7 10" id="KW-0812">Transmembrane</keyword>
<dbReference type="InterPro" id="IPR007269">
    <property type="entry name" value="ICMT_MeTrfase"/>
</dbReference>
<keyword evidence="4 10" id="KW-0489">Methyltransferase</keyword>
<gene>
    <name evidence="11" type="ORF">WJX81_003111</name>
</gene>
<evidence type="ECO:0000313" key="12">
    <source>
        <dbReference type="Proteomes" id="UP001445335"/>
    </source>
</evidence>
<evidence type="ECO:0000256" key="2">
    <source>
        <dbReference type="ARBA" id="ARBA00009140"/>
    </source>
</evidence>
<dbReference type="AlphaFoldDB" id="A0AAW1RDP8"/>
<organism evidence="11 12">
    <name type="scientific">Elliptochloris bilobata</name>
    <dbReference type="NCBI Taxonomy" id="381761"/>
    <lineage>
        <taxon>Eukaryota</taxon>
        <taxon>Viridiplantae</taxon>
        <taxon>Chlorophyta</taxon>
        <taxon>core chlorophytes</taxon>
        <taxon>Trebouxiophyceae</taxon>
        <taxon>Trebouxiophyceae incertae sedis</taxon>
        <taxon>Elliptochloris clade</taxon>
        <taxon>Elliptochloris</taxon>
    </lineage>
</organism>
<dbReference type="InterPro" id="IPR025770">
    <property type="entry name" value="PPMT_MeTrfase"/>
</dbReference>
<dbReference type="PANTHER" id="PTHR12714">
    <property type="entry name" value="PROTEIN-S ISOPRENYLCYSTEINE O-METHYLTRANSFERASE"/>
    <property type="match status" value="1"/>
</dbReference>
<evidence type="ECO:0000256" key="8">
    <source>
        <dbReference type="ARBA" id="ARBA00022989"/>
    </source>
</evidence>